<name>A0A6N8SIA8_9HYPH</name>
<evidence type="ECO:0000313" key="2">
    <source>
        <dbReference type="Proteomes" id="UP000435802"/>
    </source>
</evidence>
<evidence type="ECO:0000313" key="1">
    <source>
        <dbReference type="EMBL" id="MXN48794.1"/>
    </source>
</evidence>
<organism evidence="1 2">
    <name type="scientific">Shinella kummerowiae</name>
    <dbReference type="NCBI Taxonomy" id="417745"/>
    <lineage>
        <taxon>Bacteria</taxon>
        <taxon>Pseudomonadati</taxon>
        <taxon>Pseudomonadota</taxon>
        <taxon>Alphaproteobacteria</taxon>
        <taxon>Hyphomicrobiales</taxon>
        <taxon>Rhizobiaceae</taxon>
        <taxon>Shinella</taxon>
    </lineage>
</organism>
<dbReference type="EMBL" id="WUMK01000012">
    <property type="protein sequence ID" value="MXN48794.1"/>
    <property type="molecule type" value="Genomic_DNA"/>
</dbReference>
<protein>
    <submittedName>
        <fullName evidence="1">Uncharacterized protein</fullName>
    </submittedName>
</protein>
<sequence length="99" mass="10597">MTSPLTLKAIDVINQLDGAEALNDAVFMAAHAINDPTHQAAILGVCDEVSRKLVAAMKCAKELRAMLGEPLCPTLAIADEINDLQNRFDALKAKLEAKP</sequence>
<keyword evidence="2" id="KW-1185">Reference proteome</keyword>
<accession>A0A6N8SIA8</accession>
<comment type="caution">
    <text evidence="1">The sequence shown here is derived from an EMBL/GenBank/DDBJ whole genome shotgun (WGS) entry which is preliminary data.</text>
</comment>
<reference evidence="1 2" key="1">
    <citation type="submission" date="2019-12" db="EMBL/GenBank/DDBJ databases">
        <title>Shinella kummerowiae sp. nov., a symbiotic bacterium isolated from root nodules of the herbal legume Kummerowia stipulacea.</title>
        <authorList>
            <person name="Gao J."/>
        </authorList>
    </citation>
    <scope>NUCLEOTIDE SEQUENCE [LARGE SCALE GENOMIC DNA]</scope>
    <source>
        <strain evidence="1 2">CCBAU 25048</strain>
    </source>
</reference>
<dbReference type="Proteomes" id="UP000435802">
    <property type="component" value="Unassembled WGS sequence"/>
</dbReference>
<proteinExistence type="predicted"/>
<dbReference type="AlphaFoldDB" id="A0A6N8SIA8"/>
<gene>
    <name evidence="1" type="ORF">GR138_26705</name>
</gene>
<dbReference type="RefSeq" id="WP_160862287.1">
    <property type="nucleotide sequence ID" value="NZ_WUMK01000012.1"/>
</dbReference>